<dbReference type="RefSeq" id="WP_322543204.1">
    <property type="nucleotide sequence ID" value="NZ_JAOBTT010000001.1"/>
</dbReference>
<keyword evidence="3" id="KW-1185">Reference proteome</keyword>
<feature type="region of interest" description="Disordered" evidence="1">
    <location>
        <begin position="218"/>
        <end position="270"/>
    </location>
</feature>
<evidence type="ECO:0000313" key="2">
    <source>
        <dbReference type="EMBL" id="MDZ7279347.1"/>
    </source>
</evidence>
<evidence type="ECO:0008006" key="4">
    <source>
        <dbReference type="Google" id="ProtNLM"/>
    </source>
</evidence>
<protein>
    <recommendedName>
        <fullName evidence="4">Type III secretion protein</fullName>
    </recommendedName>
</protein>
<feature type="compositionally biased region" description="Low complexity" evidence="1">
    <location>
        <begin position="250"/>
        <end position="265"/>
    </location>
</feature>
<dbReference type="Proteomes" id="UP001288620">
    <property type="component" value="Unassembled WGS sequence"/>
</dbReference>
<feature type="compositionally biased region" description="Polar residues" evidence="1">
    <location>
        <begin position="229"/>
        <end position="238"/>
    </location>
</feature>
<gene>
    <name evidence="2" type="ORF">N4G40_13865</name>
</gene>
<comment type="caution">
    <text evidence="2">The sequence shown here is derived from an EMBL/GenBank/DDBJ whole genome shotgun (WGS) entry which is preliminary data.</text>
</comment>
<feature type="region of interest" description="Disordered" evidence="1">
    <location>
        <begin position="1"/>
        <end position="33"/>
    </location>
</feature>
<accession>A0ABU5LHE8</accession>
<proteinExistence type="predicted"/>
<sequence length="345" mass="36788">MATLTLSTLRLPCDRPDAAQDETSSAIKPNKKRRWEALSDASIPAAAPYLQALLHQAASRPGRPLTAPEAATTAVKRGGRDHAEPEIAGAQEKPLRPISQPGQIAHVMQGNQHMRVMEARQAIQDRPSAQSLAARPLRQDTAISPGQDAAISLRQDAAIPLKQDAAIPLHPSVVSVSPETVALPRAADPTLAEETSGARNTLLNEKRDPSASTILLQSGTLTGMGGPLSPQTADTSASHFGPSRQLASMSTAALSAPLAESAPPSDSRRLTYTFRRTDPSGAKQVELLIPRQMPQPVTAMVSSREVLERLDVAIQQADAPPLNLFEKQGQQRRGARDGLDDEEET</sequence>
<organism evidence="2 3">
    <name type="scientific">Pantoea eucrina</name>
    <dbReference type="NCBI Taxonomy" id="472693"/>
    <lineage>
        <taxon>Bacteria</taxon>
        <taxon>Pseudomonadati</taxon>
        <taxon>Pseudomonadota</taxon>
        <taxon>Gammaproteobacteria</taxon>
        <taxon>Enterobacterales</taxon>
        <taxon>Erwiniaceae</taxon>
        <taxon>Pantoea</taxon>
    </lineage>
</organism>
<feature type="region of interest" description="Disordered" evidence="1">
    <location>
        <begin position="317"/>
        <end position="345"/>
    </location>
</feature>
<reference evidence="3" key="1">
    <citation type="submission" date="2023-07" db="EMBL/GenBank/DDBJ databases">
        <title>Structural and functional analysis of rice phyllospheric bacteria for their antimicrobial properties and defense elicitation against blast disease.</title>
        <authorList>
            <person name="Sahu K.P."/>
            <person name="Asharani P."/>
            <person name="Kumar M."/>
            <person name="Reddy B."/>
            <person name="Kumar A."/>
        </authorList>
    </citation>
    <scope>NUCLEOTIDE SEQUENCE [LARGE SCALE GENOMIC DNA]</scope>
    <source>
        <strain evidence="3">OsEp_Plm_30P10</strain>
    </source>
</reference>
<dbReference type="EMBL" id="JAOBTT010000001">
    <property type="protein sequence ID" value="MDZ7279347.1"/>
    <property type="molecule type" value="Genomic_DNA"/>
</dbReference>
<name>A0ABU5LHE8_9GAMM</name>
<feature type="region of interest" description="Disordered" evidence="1">
    <location>
        <begin position="57"/>
        <end position="80"/>
    </location>
</feature>
<evidence type="ECO:0000256" key="1">
    <source>
        <dbReference type="SAM" id="MobiDB-lite"/>
    </source>
</evidence>
<evidence type="ECO:0000313" key="3">
    <source>
        <dbReference type="Proteomes" id="UP001288620"/>
    </source>
</evidence>